<dbReference type="AlphaFoldDB" id="A0A1Q8CV67"/>
<protein>
    <recommendedName>
        <fullName evidence="4">CU044_5270 family protein</fullName>
    </recommendedName>
</protein>
<comment type="caution">
    <text evidence="2">The sequence shown here is derived from an EMBL/GenBank/DDBJ whole genome shotgun (WGS) entry which is preliminary data.</text>
</comment>
<sequence>MNDLNVLRELGTALDPSGPAPAELRRRVFDGLGAAEPKRRGRRFAIGAASVAAVAVVTAGILLAPGAEPTASAAQVLHDAARQVKRQPVAEDDQFIYVRSEVVALTRNESAPDPGRLVETERQVWLSADGTRDGLVRQREAGGAWVDSPLPGCRDGVTTHTKGGKTFTEPCTPAPAYRTDLPTDAEAMLDHLRRQGAGTKAPADERVFVAAADLLREGGRSPAVTAAIFDALATLPSATLAEDVTDPTGRRAVAVAARSADLRTELFFDRETFAYLGQRTVLERDQDGRRAGDVVDSSTELTVAVAAEAGQTP</sequence>
<proteinExistence type="predicted"/>
<evidence type="ECO:0000256" key="1">
    <source>
        <dbReference type="SAM" id="Phobius"/>
    </source>
</evidence>
<name>A0A1Q8CV67_9PSEU</name>
<feature type="transmembrane region" description="Helical" evidence="1">
    <location>
        <begin position="44"/>
        <end position="64"/>
    </location>
</feature>
<dbReference type="Proteomes" id="UP000185596">
    <property type="component" value="Unassembled WGS sequence"/>
</dbReference>
<evidence type="ECO:0000313" key="3">
    <source>
        <dbReference type="Proteomes" id="UP000185596"/>
    </source>
</evidence>
<dbReference type="STRING" id="1912961.BU204_06780"/>
<reference evidence="2 3" key="1">
    <citation type="submission" date="2016-12" db="EMBL/GenBank/DDBJ databases">
        <title>The draft genome sequence of Actinophytocola sp. 11-183.</title>
        <authorList>
            <person name="Wang W."/>
            <person name="Yuan L."/>
        </authorList>
    </citation>
    <scope>NUCLEOTIDE SEQUENCE [LARGE SCALE GENOMIC DNA]</scope>
    <source>
        <strain evidence="2 3">11-183</strain>
    </source>
</reference>
<dbReference type="EMBL" id="MSIE01000008">
    <property type="protein sequence ID" value="OLF18260.1"/>
    <property type="molecule type" value="Genomic_DNA"/>
</dbReference>
<dbReference type="RefSeq" id="WP_075124693.1">
    <property type="nucleotide sequence ID" value="NZ_MSIE01000008.1"/>
</dbReference>
<organism evidence="2 3">
    <name type="scientific">Actinophytocola xanthii</name>
    <dbReference type="NCBI Taxonomy" id="1912961"/>
    <lineage>
        <taxon>Bacteria</taxon>
        <taxon>Bacillati</taxon>
        <taxon>Actinomycetota</taxon>
        <taxon>Actinomycetes</taxon>
        <taxon>Pseudonocardiales</taxon>
        <taxon>Pseudonocardiaceae</taxon>
    </lineage>
</organism>
<gene>
    <name evidence="2" type="ORF">BU204_06780</name>
</gene>
<accession>A0A1Q8CV67</accession>
<keyword evidence="1" id="KW-1133">Transmembrane helix</keyword>
<keyword evidence="1" id="KW-0812">Transmembrane</keyword>
<dbReference type="InterPro" id="IPR047789">
    <property type="entry name" value="CU044_5270-like"/>
</dbReference>
<evidence type="ECO:0000313" key="2">
    <source>
        <dbReference type="EMBL" id="OLF18260.1"/>
    </source>
</evidence>
<evidence type="ECO:0008006" key="4">
    <source>
        <dbReference type="Google" id="ProtNLM"/>
    </source>
</evidence>
<keyword evidence="1" id="KW-0472">Membrane</keyword>
<dbReference type="OrthoDB" id="3612087at2"/>
<keyword evidence="3" id="KW-1185">Reference proteome</keyword>
<dbReference type="NCBIfam" id="NF038083">
    <property type="entry name" value="CU044_5270_fam"/>
    <property type="match status" value="1"/>
</dbReference>